<dbReference type="InterPro" id="IPR050595">
    <property type="entry name" value="Bact_response_regulator"/>
</dbReference>
<keyword evidence="4" id="KW-1133">Transmembrane helix</keyword>
<dbReference type="GO" id="GO:0000160">
    <property type="term" value="P:phosphorelay signal transduction system"/>
    <property type="evidence" value="ECO:0007669"/>
    <property type="project" value="UniProtKB-KW"/>
</dbReference>
<dbReference type="SMART" id="SM00448">
    <property type="entry name" value="REC"/>
    <property type="match status" value="1"/>
</dbReference>
<keyword evidence="4" id="KW-0472">Membrane</keyword>
<accession>A0A3B0XD04</accession>
<feature type="transmembrane region" description="Helical" evidence="4">
    <location>
        <begin position="234"/>
        <end position="254"/>
    </location>
</feature>
<keyword evidence="4" id="KW-0812">Transmembrane</keyword>
<reference evidence="6" key="1">
    <citation type="submission" date="2018-06" db="EMBL/GenBank/DDBJ databases">
        <authorList>
            <person name="Zhirakovskaya E."/>
        </authorList>
    </citation>
    <scope>NUCLEOTIDE SEQUENCE</scope>
</reference>
<keyword evidence="2" id="KW-0902">Two-component regulatory system</keyword>
<organism evidence="6">
    <name type="scientific">hydrothermal vent metagenome</name>
    <dbReference type="NCBI Taxonomy" id="652676"/>
    <lineage>
        <taxon>unclassified sequences</taxon>
        <taxon>metagenomes</taxon>
        <taxon>ecological metagenomes</taxon>
    </lineage>
</organism>
<dbReference type="Pfam" id="PF00072">
    <property type="entry name" value="Response_reg"/>
    <property type="match status" value="1"/>
</dbReference>
<sequence>MTLKRALIVDDSKSARFALKRMLKELKLEVDTVESAADAMLYLEDHLPDVIFMDHMMPGMDGFEAVKRIKKNPQTAVIPIMMYTSKAGDVYLSQARALGAVGIIRKTIAPVELKESLLELGIIDNVPHESTLKVDQPVENKPHDNNVNNVNNETKEAPVNKENVLETYVKDLRKLMDDQTIELHRSMWLGIESVSNEIYNRLNSDFEEKIEKIQSTPKVEDIERSSKHRNKMVWLAYVASFLLIMSVVFNVSLLSKFEMLEHKLEEVTLEEEILAEEKIASDENESLLEDTQAREGFIDWAQAQSIIYPYDEVALNDSRLSKIEEVIERALEANYKGRIVLQTHAGSFCFSVDQAGDYKLAADDTSIANCEFMGNYIQPDDESTSHQSLGFVNYLSDTELLEEQGIIIEVMSIDRKQELSEYPKRTPLTTAEEWNQAAKLNNCVTITLEPTI</sequence>
<feature type="region of interest" description="Disordered" evidence="3">
    <location>
        <begin position="136"/>
        <end position="155"/>
    </location>
</feature>
<protein>
    <recommendedName>
        <fullName evidence="5">Response regulatory domain-containing protein</fullName>
    </recommendedName>
</protein>
<evidence type="ECO:0000256" key="1">
    <source>
        <dbReference type="ARBA" id="ARBA00022553"/>
    </source>
</evidence>
<dbReference type="InterPro" id="IPR001789">
    <property type="entry name" value="Sig_transdc_resp-reg_receiver"/>
</dbReference>
<dbReference type="SUPFAM" id="SSF52172">
    <property type="entry name" value="CheY-like"/>
    <property type="match status" value="1"/>
</dbReference>
<evidence type="ECO:0000256" key="2">
    <source>
        <dbReference type="ARBA" id="ARBA00023012"/>
    </source>
</evidence>
<dbReference type="AlphaFoldDB" id="A0A3B0XD04"/>
<evidence type="ECO:0000256" key="4">
    <source>
        <dbReference type="SAM" id="Phobius"/>
    </source>
</evidence>
<evidence type="ECO:0000259" key="5">
    <source>
        <dbReference type="PROSITE" id="PS50110"/>
    </source>
</evidence>
<dbReference type="PANTHER" id="PTHR44591">
    <property type="entry name" value="STRESS RESPONSE REGULATOR PROTEIN 1"/>
    <property type="match status" value="1"/>
</dbReference>
<feature type="domain" description="Response regulatory" evidence="5">
    <location>
        <begin position="5"/>
        <end position="121"/>
    </location>
</feature>
<keyword evidence="1" id="KW-0597">Phosphoprotein</keyword>
<dbReference type="Gene3D" id="3.40.50.2300">
    <property type="match status" value="1"/>
</dbReference>
<dbReference type="EMBL" id="UOFH01000218">
    <property type="protein sequence ID" value="VAW62450.1"/>
    <property type="molecule type" value="Genomic_DNA"/>
</dbReference>
<dbReference type="PANTHER" id="PTHR44591:SF14">
    <property type="entry name" value="PROTEIN PILG"/>
    <property type="match status" value="1"/>
</dbReference>
<dbReference type="InterPro" id="IPR011006">
    <property type="entry name" value="CheY-like_superfamily"/>
</dbReference>
<evidence type="ECO:0000313" key="6">
    <source>
        <dbReference type="EMBL" id="VAW62450.1"/>
    </source>
</evidence>
<dbReference type="PROSITE" id="PS50110">
    <property type="entry name" value="RESPONSE_REGULATORY"/>
    <property type="match status" value="1"/>
</dbReference>
<gene>
    <name evidence="6" type="ORF">MNBD_GAMMA08-135</name>
</gene>
<evidence type="ECO:0000256" key="3">
    <source>
        <dbReference type="SAM" id="MobiDB-lite"/>
    </source>
</evidence>
<proteinExistence type="predicted"/>
<dbReference type="CDD" id="cd00156">
    <property type="entry name" value="REC"/>
    <property type="match status" value="1"/>
</dbReference>
<name>A0A3B0XD04_9ZZZZ</name>